<dbReference type="AlphaFoldDB" id="X1CWS1"/>
<name>X1CWS1_9ZZZZ</name>
<organism evidence="1">
    <name type="scientific">marine sediment metagenome</name>
    <dbReference type="NCBI Taxonomy" id="412755"/>
    <lineage>
        <taxon>unclassified sequences</taxon>
        <taxon>metagenomes</taxon>
        <taxon>ecological metagenomes</taxon>
    </lineage>
</organism>
<reference evidence="1" key="1">
    <citation type="journal article" date="2014" name="Front. Microbiol.">
        <title>High frequency of phylogenetically diverse reductive dehalogenase-homologous genes in deep subseafloor sedimentary metagenomes.</title>
        <authorList>
            <person name="Kawai M."/>
            <person name="Futagami T."/>
            <person name="Toyoda A."/>
            <person name="Takaki Y."/>
            <person name="Nishi S."/>
            <person name="Hori S."/>
            <person name="Arai W."/>
            <person name="Tsubouchi T."/>
            <person name="Morono Y."/>
            <person name="Uchiyama I."/>
            <person name="Ito T."/>
            <person name="Fujiyama A."/>
            <person name="Inagaki F."/>
            <person name="Takami H."/>
        </authorList>
    </citation>
    <scope>NUCLEOTIDE SEQUENCE</scope>
    <source>
        <strain evidence="1">Expedition CK06-06</strain>
    </source>
</reference>
<feature type="non-terminal residue" evidence="1">
    <location>
        <position position="278"/>
    </location>
</feature>
<accession>X1CWS1</accession>
<comment type="caution">
    <text evidence="1">The sequence shown here is derived from an EMBL/GenBank/DDBJ whole genome shotgun (WGS) entry which is preliminary data.</text>
</comment>
<evidence type="ECO:0000313" key="1">
    <source>
        <dbReference type="EMBL" id="GAH00490.1"/>
    </source>
</evidence>
<dbReference type="EMBL" id="BART01026738">
    <property type="protein sequence ID" value="GAH00490.1"/>
    <property type="molecule type" value="Genomic_DNA"/>
</dbReference>
<proteinExistence type="predicted"/>
<feature type="non-terminal residue" evidence="1">
    <location>
        <position position="1"/>
    </location>
</feature>
<gene>
    <name evidence="1" type="ORF">S01H4_47589</name>
</gene>
<protein>
    <submittedName>
        <fullName evidence="1">Uncharacterized protein</fullName>
    </submittedName>
</protein>
<sequence>IRLLNTNRAEVALPNGSYNIDYELGIIEFSADTPFYDSSKAEGYDQGGFSDVYLNKNPVNRYKIYVEFKKKIKNYFLRPNIVKGSERVMVNGKVLARDNEYIIDYQSGFITFTRGEMIDETTKIEVTYEYMPFGGLLKETLVGMRGEYRFSNDLFVGGTMLYNWASAPLEIPNIYSTPESTLVLDTDFNMKIPKNKYFPLPISINGEIARSVYNPNTLGRAMIDNMEGVRETYAVSTLADNWKISATPSGNPADPGWMTLSEDEKYLSEINDKVPETD</sequence>